<dbReference type="PANTHER" id="PTHR11097:SF8">
    <property type="entry name" value="EXOSOME COMPLEX COMPONENT RRP42"/>
    <property type="match status" value="1"/>
</dbReference>
<evidence type="ECO:0000256" key="6">
    <source>
        <dbReference type="ARBA" id="ARBA00042523"/>
    </source>
</evidence>
<proteinExistence type="inferred from homology"/>
<dbReference type="InterPro" id="IPR036345">
    <property type="entry name" value="ExoRNase_PH_dom2_sf"/>
</dbReference>
<evidence type="ECO:0000256" key="2">
    <source>
        <dbReference type="ARBA" id="ARBA00004604"/>
    </source>
</evidence>
<dbReference type="GO" id="GO:0000176">
    <property type="term" value="C:nuclear exosome (RNase complex)"/>
    <property type="evidence" value="ECO:0007669"/>
    <property type="project" value="UniProtKB-ARBA"/>
</dbReference>
<dbReference type="GO" id="GO:0071035">
    <property type="term" value="P:nuclear polyadenylation-dependent rRNA catabolic process"/>
    <property type="evidence" value="ECO:0007669"/>
    <property type="project" value="TreeGrafter"/>
</dbReference>
<dbReference type="InterPro" id="IPR020568">
    <property type="entry name" value="Ribosomal_Su5_D2-typ_SF"/>
</dbReference>
<evidence type="ECO:0000256" key="3">
    <source>
        <dbReference type="ARBA" id="ARBA00006678"/>
    </source>
</evidence>
<protein>
    <recommendedName>
        <fullName evidence="6">Ribosomal RNA-processing protein 42</fullName>
    </recommendedName>
</protein>
<dbReference type="GO" id="GO:0034473">
    <property type="term" value="P:U1 snRNA 3'-end processing"/>
    <property type="evidence" value="ECO:0007669"/>
    <property type="project" value="TreeGrafter"/>
</dbReference>
<dbReference type="GO" id="GO:0071028">
    <property type="term" value="P:nuclear mRNA surveillance"/>
    <property type="evidence" value="ECO:0007669"/>
    <property type="project" value="TreeGrafter"/>
</dbReference>
<dbReference type="GO" id="GO:0071038">
    <property type="term" value="P:TRAMP-dependent tRNA surveillance pathway"/>
    <property type="evidence" value="ECO:0007669"/>
    <property type="project" value="TreeGrafter"/>
</dbReference>
<dbReference type="GO" id="GO:0000467">
    <property type="term" value="P:exonucleolytic trimming to generate mature 3'-end of 5.8S rRNA from tricistronic rRNA transcript (SSU-rRNA, 5.8S rRNA, LSU-rRNA)"/>
    <property type="evidence" value="ECO:0007669"/>
    <property type="project" value="TreeGrafter"/>
</dbReference>
<dbReference type="GO" id="GO:0034476">
    <property type="term" value="P:U5 snRNA 3'-end processing"/>
    <property type="evidence" value="ECO:0007669"/>
    <property type="project" value="TreeGrafter"/>
</dbReference>
<gene>
    <name evidence="9" type="ORF">LRAMOSA02329</name>
</gene>
<dbReference type="InterPro" id="IPR050590">
    <property type="entry name" value="Exosome_comp_Rrp42_subfam"/>
</dbReference>
<dbReference type="InterPro" id="IPR027408">
    <property type="entry name" value="PNPase/RNase_PH_dom_sf"/>
</dbReference>
<comment type="similarity">
    <text evidence="3">Belongs to the RNase PH family.</text>
</comment>
<evidence type="ECO:0000256" key="1">
    <source>
        <dbReference type="ARBA" id="ARBA00004496"/>
    </source>
</evidence>
<dbReference type="Pfam" id="PF03725">
    <property type="entry name" value="RNase_PH_C"/>
    <property type="match status" value="1"/>
</dbReference>
<keyword evidence="5" id="KW-0271">Exosome</keyword>
<reference evidence="9" key="1">
    <citation type="journal article" date="2014" name="Genome Announc.">
        <title>De novo whole-genome sequence and genome annotation of Lichtheimia ramosa.</title>
        <authorList>
            <person name="Linde J."/>
            <person name="Schwartze V."/>
            <person name="Binder U."/>
            <person name="Lass-Florl C."/>
            <person name="Voigt K."/>
            <person name="Horn F."/>
        </authorList>
    </citation>
    <scope>NUCLEOTIDE SEQUENCE</scope>
    <source>
        <strain evidence="9">JMRC FSU:6197</strain>
    </source>
</reference>
<feature type="domain" description="Exoribonuclease phosphorolytic" evidence="8">
    <location>
        <begin position="199"/>
        <end position="262"/>
    </location>
</feature>
<accession>A0A077WKY6</accession>
<dbReference type="AlphaFoldDB" id="A0A077WKY6"/>
<evidence type="ECO:0000256" key="4">
    <source>
        <dbReference type="ARBA" id="ARBA00022490"/>
    </source>
</evidence>
<organism evidence="9">
    <name type="scientific">Lichtheimia ramosa</name>
    <dbReference type="NCBI Taxonomy" id="688394"/>
    <lineage>
        <taxon>Eukaryota</taxon>
        <taxon>Fungi</taxon>
        <taxon>Fungi incertae sedis</taxon>
        <taxon>Mucoromycota</taxon>
        <taxon>Mucoromycotina</taxon>
        <taxon>Mucoromycetes</taxon>
        <taxon>Mucorales</taxon>
        <taxon>Lichtheimiaceae</taxon>
        <taxon>Lichtheimia</taxon>
    </lineage>
</organism>
<evidence type="ECO:0000259" key="8">
    <source>
        <dbReference type="Pfam" id="PF03725"/>
    </source>
</evidence>
<dbReference type="SUPFAM" id="SSF55666">
    <property type="entry name" value="Ribonuclease PH domain 2-like"/>
    <property type="match status" value="1"/>
</dbReference>
<sequence>MPAPLISPAERDYITQGVEYDCRADGRGRLEYRHLVLETGILSQTSGSARCRLGDSDVLVGVKVEIGEIEQGQPDQGRIVCNVECSPSASQQFEGRGADDLNTALTLSLDRLFNGPQNGLDLSKLCIVPGQQCWVIYVDAMVMDCAGNLFDCIVMTVRAALFDTRIPRTELQELGDGEYEFEVMDDVEDAVPIADWDRLPISVTLYKIGERYIIDPTILEELSSEVTLTVGVNKDGATCGMQKGAGGSINPSLLTEMVQTASTIGKSLISQLDKKLIADDEAVQTKKMHGEPVQKLGFFAAVI</sequence>
<keyword evidence="4" id="KW-0963">Cytoplasm</keyword>
<dbReference type="OrthoDB" id="272245at2759"/>
<dbReference type="InterPro" id="IPR015847">
    <property type="entry name" value="ExoRNase_PH_dom2"/>
</dbReference>
<dbReference type="GO" id="GO:0034475">
    <property type="term" value="P:U4 snRNA 3'-end processing"/>
    <property type="evidence" value="ECO:0007669"/>
    <property type="project" value="TreeGrafter"/>
</dbReference>
<dbReference type="Pfam" id="PF01138">
    <property type="entry name" value="RNase_PH"/>
    <property type="match status" value="1"/>
</dbReference>
<comment type="subcellular location">
    <subcellularLocation>
        <location evidence="1">Cytoplasm</location>
    </subcellularLocation>
    <subcellularLocation>
        <location evidence="2">Nucleus</location>
        <location evidence="2">Nucleolus</location>
    </subcellularLocation>
</comment>
<dbReference type="CDD" id="cd11367">
    <property type="entry name" value="RNase_PH_RRP42"/>
    <property type="match status" value="1"/>
</dbReference>
<dbReference type="PANTHER" id="PTHR11097">
    <property type="entry name" value="EXOSOME COMPLEX EXONUCLEASE RIBOSOMAL RNA PROCESSING PROTEIN"/>
    <property type="match status" value="1"/>
</dbReference>
<dbReference type="InterPro" id="IPR001247">
    <property type="entry name" value="ExoRNase_PH_dom1"/>
</dbReference>
<feature type="domain" description="Exoribonuclease phosphorolytic" evidence="7">
    <location>
        <begin position="31"/>
        <end position="167"/>
    </location>
</feature>
<dbReference type="GO" id="GO:0016075">
    <property type="term" value="P:rRNA catabolic process"/>
    <property type="evidence" value="ECO:0007669"/>
    <property type="project" value="TreeGrafter"/>
</dbReference>
<dbReference type="GO" id="GO:0000177">
    <property type="term" value="C:cytoplasmic exosome (RNase complex)"/>
    <property type="evidence" value="ECO:0007669"/>
    <property type="project" value="TreeGrafter"/>
</dbReference>
<dbReference type="EMBL" id="LK023324">
    <property type="protein sequence ID" value="CDS08381.1"/>
    <property type="molecule type" value="Genomic_DNA"/>
</dbReference>
<evidence type="ECO:0000313" key="9">
    <source>
        <dbReference type="EMBL" id="CDS08381.1"/>
    </source>
</evidence>
<evidence type="ECO:0000256" key="5">
    <source>
        <dbReference type="ARBA" id="ARBA00022835"/>
    </source>
</evidence>
<dbReference type="SUPFAM" id="SSF54211">
    <property type="entry name" value="Ribosomal protein S5 domain 2-like"/>
    <property type="match status" value="1"/>
</dbReference>
<dbReference type="GO" id="GO:0035925">
    <property type="term" value="F:mRNA 3'-UTR AU-rich region binding"/>
    <property type="evidence" value="ECO:0007669"/>
    <property type="project" value="TreeGrafter"/>
</dbReference>
<evidence type="ECO:0000259" key="7">
    <source>
        <dbReference type="Pfam" id="PF01138"/>
    </source>
</evidence>
<name>A0A077WKY6_9FUNG</name>
<dbReference type="GO" id="GO:0005730">
    <property type="term" value="C:nucleolus"/>
    <property type="evidence" value="ECO:0007669"/>
    <property type="project" value="UniProtKB-SubCell"/>
</dbReference>
<dbReference type="Gene3D" id="3.30.230.70">
    <property type="entry name" value="GHMP Kinase, N-terminal domain"/>
    <property type="match status" value="1"/>
</dbReference>